<reference evidence="5 6" key="1">
    <citation type="submission" date="2018-10" db="EMBL/GenBank/DDBJ databases">
        <title>Genome Sequencing of Pantoea dispersa DSM 32899.</title>
        <authorList>
            <person name="Nawrath M."/>
            <person name="Ottenheim C."/>
            <person name="Wilm A."/>
            <person name="Zimmermann W."/>
            <person name="Wu J.C."/>
        </authorList>
    </citation>
    <scope>NUCLEOTIDE SEQUENCE [LARGE SCALE GENOMIC DNA]</scope>
    <source>
        <strain evidence="5 6">DSM 32899</strain>
    </source>
</reference>
<evidence type="ECO:0000256" key="2">
    <source>
        <dbReference type="ARBA" id="ARBA00023125"/>
    </source>
</evidence>
<sequence length="143" mass="15756">MSDYPQPFSRLLHLTAHAWRLAVDRRLKESGLSMSSWMAIASVATAAEPPTQKALAQLLGLEEASVVPLVDRLVKQQLLARVQPPDDRRKRLLVLTPQGTLAFSEVKTQADALRAQLLQDIDAGELAIAEKVLQQLLDRLGSL</sequence>
<feature type="domain" description="HTH marR-type" evidence="4">
    <location>
        <begin position="5"/>
        <end position="138"/>
    </location>
</feature>
<dbReference type="SMART" id="SM00347">
    <property type="entry name" value="HTH_MARR"/>
    <property type="match status" value="1"/>
</dbReference>
<keyword evidence="2" id="KW-0238">DNA-binding</keyword>
<dbReference type="KEGG" id="pdis:D8B20_06685"/>
<keyword evidence="3" id="KW-0804">Transcription</keyword>
<dbReference type="Pfam" id="PF12802">
    <property type="entry name" value="MarR_2"/>
    <property type="match status" value="1"/>
</dbReference>
<gene>
    <name evidence="5" type="ORF">D8B20_06685</name>
</gene>
<name>A0A518XBK7_9GAMM</name>
<keyword evidence="6" id="KW-1185">Reference proteome</keyword>
<organism evidence="5 6">
    <name type="scientific">Candidatus Pantoea soli</name>
    <dbReference type="NCBI Taxonomy" id="3098669"/>
    <lineage>
        <taxon>Bacteria</taxon>
        <taxon>Pseudomonadati</taxon>
        <taxon>Pseudomonadota</taxon>
        <taxon>Gammaproteobacteria</taxon>
        <taxon>Enterobacterales</taxon>
        <taxon>Erwiniaceae</taxon>
        <taxon>Pantoea</taxon>
    </lineage>
</organism>
<dbReference type="PROSITE" id="PS50995">
    <property type="entry name" value="HTH_MARR_2"/>
    <property type="match status" value="1"/>
</dbReference>
<dbReference type="EMBL" id="CP032702">
    <property type="protein sequence ID" value="QDY41594.1"/>
    <property type="molecule type" value="Genomic_DNA"/>
</dbReference>
<dbReference type="InterPro" id="IPR039422">
    <property type="entry name" value="MarR/SlyA-like"/>
</dbReference>
<evidence type="ECO:0000256" key="3">
    <source>
        <dbReference type="ARBA" id="ARBA00023163"/>
    </source>
</evidence>
<dbReference type="PANTHER" id="PTHR33164:SF64">
    <property type="entry name" value="TRANSCRIPTIONAL REGULATOR SLYA"/>
    <property type="match status" value="1"/>
</dbReference>
<dbReference type="GO" id="GO:0006950">
    <property type="term" value="P:response to stress"/>
    <property type="evidence" value="ECO:0007669"/>
    <property type="project" value="TreeGrafter"/>
</dbReference>
<keyword evidence="1" id="KW-0805">Transcription regulation</keyword>
<dbReference type="OrthoDB" id="6002259at2"/>
<evidence type="ECO:0000259" key="4">
    <source>
        <dbReference type="PROSITE" id="PS50995"/>
    </source>
</evidence>
<dbReference type="Proteomes" id="UP000319411">
    <property type="component" value="Chromosome"/>
</dbReference>
<dbReference type="RefSeq" id="WP_145888133.1">
    <property type="nucleotide sequence ID" value="NZ_CP032702.1"/>
</dbReference>
<proteinExistence type="predicted"/>
<protein>
    <submittedName>
        <fullName evidence="5">MarR family transcriptional regulator</fullName>
    </submittedName>
</protein>
<dbReference type="InterPro" id="IPR036390">
    <property type="entry name" value="WH_DNA-bd_sf"/>
</dbReference>
<dbReference type="GO" id="GO:0003677">
    <property type="term" value="F:DNA binding"/>
    <property type="evidence" value="ECO:0007669"/>
    <property type="project" value="UniProtKB-KW"/>
</dbReference>
<dbReference type="GO" id="GO:0003700">
    <property type="term" value="F:DNA-binding transcription factor activity"/>
    <property type="evidence" value="ECO:0007669"/>
    <property type="project" value="InterPro"/>
</dbReference>
<accession>A0A518XBK7</accession>
<dbReference type="InterPro" id="IPR036388">
    <property type="entry name" value="WH-like_DNA-bd_sf"/>
</dbReference>
<evidence type="ECO:0000313" key="5">
    <source>
        <dbReference type="EMBL" id="QDY41594.1"/>
    </source>
</evidence>
<dbReference type="Gene3D" id="1.10.10.10">
    <property type="entry name" value="Winged helix-like DNA-binding domain superfamily/Winged helix DNA-binding domain"/>
    <property type="match status" value="1"/>
</dbReference>
<dbReference type="SUPFAM" id="SSF46785">
    <property type="entry name" value="Winged helix' DNA-binding domain"/>
    <property type="match status" value="1"/>
</dbReference>
<dbReference type="PRINTS" id="PR00598">
    <property type="entry name" value="HTHMARR"/>
</dbReference>
<evidence type="ECO:0000256" key="1">
    <source>
        <dbReference type="ARBA" id="ARBA00023015"/>
    </source>
</evidence>
<dbReference type="InterPro" id="IPR000835">
    <property type="entry name" value="HTH_MarR-typ"/>
</dbReference>
<dbReference type="AlphaFoldDB" id="A0A518XBK7"/>
<evidence type="ECO:0000313" key="6">
    <source>
        <dbReference type="Proteomes" id="UP000319411"/>
    </source>
</evidence>
<dbReference type="PANTHER" id="PTHR33164">
    <property type="entry name" value="TRANSCRIPTIONAL REGULATOR, MARR FAMILY"/>
    <property type="match status" value="1"/>
</dbReference>